<dbReference type="InterPro" id="IPR003781">
    <property type="entry name" value="CoA-bd"/>
</dbReference>
<dbReference type="Pfam" id="PF13380">
    <property type="entry name" value="CoA_binding_2"/>
    <property type="match status" value="1"/>
</dbReference>
<gene>
    <name evidence="2" type="ORF">SAMN04488055_5129</name>
</gene>
<name>A0A1N6K5L4_9BACT</name>
<dbReference type="AlphaFoldDB" id="A0A1N6K5L4"/>
<feature type="domain" description="CoA-binding" evidence="1">
    <location>
        <begin position="7"/>
        <end position="116"/>
    </location>
</feature>
<dbReference type="Proteomes" id="UP000185003">
    <property type="component" value="Unassembled WGS sequence"/>
</dbReference>
<evidence type="ECO:0000313" key="2">
    <source>
        <dbReference type="EMBL" id="SIO51884.1"/>
    </source>
</evidence>
<dbReference type="OrthoDB" id="708726at2"/>
<organism evidence="2 3">
    <name type="scientific">Chitinophaga niabensis</name>
    <dbReference type="NCBI Taxonomy" id="536979"/>
    <lineage>
        <taxon>Bacteria</taxon>
        <taxon>Pseudomonadati</taxon>
        <taxon>Bacteroidota</taxon>
        <taxon>Chitinophagia</taxon>
        <taxon>Chitinophagales</taxon>
        <taxon>Chitinophagaceae</taxon>
        <taxon>Chitinophaga</taxon>
    </lineage>
</organism>
<dbReference type="STRING" id="536979.SAMN04488055_5129"/>
<dbReference type="SUPFAM" id="SSF51735">
    <property type="entry name" value="NAD(P)-binding Rossmann-fold domains"/>
    <property type="match status" value="1"/>
</dbReference>
<accession>A0A1N6K5L4</accession>
<reference evidence="2 3" key="1">
    <citation type="submission" date="2016-11" db="EMBL/GenBank/DDBJ databases">
        <authorList>
            <person name="Jaros S."/>
            <person name="Januszkiewicz K."/>
            <person name="Wedrychowicz H."/>
        </authorList>
    </citation>
    <scope>NUCLEOTIDE SEQUENCE [LARGE SCALE GENOMIC DNA]</scope>
    <source>
        <strain evidence="2 3">DSM 24787</strain>
    </source>
</reference>
<proteinExistence type="predicted"/>
<dbReference type="RefSeq" id="WP_074242396.1">
    <property type="nucleotide sequence ID" value="NZ_FSRA01000002.1"/>
</dbReference>
<protein>
    <recommendedName>
        <fullName evidence="1">CoA-binding domain-containing protein</fullName>
    </recommendedName>
</protein>
<evidence type="ECO:0000313" key="3">
    <source>
        <dbReference type="Proteomes" id="UP000185003"/>
    </source>
</evidence>
<dbReference type="EMBL" id="FSRA01000002">
    <property type="protein sequence ID" value="SIO51884.1"/>
    <property type="molecule type" value="Genomic_DNA"/>
</dbReference>
<dbReference type="Gene3D" id="3.40.50.720">
    <property type="entry name" value="NAD(P)-binding Rossmann-like Domain"/>
    <property type="match status" value="1"/>
</dbReference>
<sequence>MSTPKLTVVIGASENPQRYSFLAVSRLRANGHPVIAIGKRAGRIGDTPIVTEHPNVTGVDTVTLYLNPTLQQEYYDYIFSLQPKRIIFNPGTENTELIRLAAEHGVKAQEACTLVLLSTGQY</sequence>
<dbReference type="InterPro" id="IPR036291">
    <property type="entry name" value="NAD(P)-bd_dom_sf"/>
</dbReference>
<evidence type="ECO:0000259" key="1">
    <source>
        <dbReference type="Pfam" id="PF13380"/>
    </source>
</evidence>
<keyword evidence="3" id="KW-1185">Reference proteome</keyword>